<dbReference type="Proteomes" id="UP000319771">
    <property type="component" value="Unassembled WGS sequence"/>
</dbReference>
<evidence type="ECO:0008006" key="4">
    <source>
        <dbReference type="Google" id="ProtNLM"/>
    </source>
</evidence>
<feature type="chain" id="PRO_5022194626" description="Secreted protein" evidence="1">
    <location>
        <begin position="21"/>
        <end position="74"/>
    </location>
</feature>
<sequence>MLLPVAVVLAMAVAPSRVSATTCVSGQTGPPFQEASFFTPPNDEYCTFVDLTGCSQALRARWSLYWPDACALPA</sequence>
<keyword evidence="1" id="KW-0732">Signal</keyword>
<feature type="signal peptide" evidence="1">
    <location>
        <begin position="1"/>
        <end position="20"/>
    </location>
</feature>
<gene>
    <name evidence="2" type="ORF">E6K81_12240</name>
</gene>
<dbReference type="AlphaFoldDB" id="A0A538U3W1"/>
<comment type="caution">
    <text evidence="2">The sequence shown here is derived from an EMBL/GenBank/DDBJ whole genome shotgun (WGS) entry which is preliminary data.</text>
</comment>
<organism evidence="2 3">
    <name type="scientific">Eiseniibacteriota bacterium</name>
    <dbReference type="NCBI Taxonomy" id="2212470"/>
    <lineage>
        <taxon>Bacteria</taxon>
        <taxon>Candidatus Eiseniibacteriota</taxon>
    </lineage>
</organism>
<dbReference type="EMBL" id="VBPB01000216">
    <property type="protein sequence ID" value="TMQ70586.1"/>
    <property type="molecule type" value="Genomic_DNA"/>
</dbReference>
<reference evidence="2 3" key="1">
    <citation type="journal article" date="2019" name="Nat. Microbiol.">
        <title>Mediterranean grassland soil C-N compound turnover is dependent on rainfall and depth, and is mediated by genomically divergent microorganisms.</title>
        <authorList>
            <person name="Diamond S."/>
            <person name="Andeer P.F."/>
            <person name="Li Z."/>
            <person name="Crits-Christoph A."/>
            <person name="Burstein D."/>
            <person name="Anantharaman K."/>
            <person name="Lane K.R."/>
            <person name="Thomas B.C."/>
            <person name="Pan C."/>
            <person name="Northen T.R."/>
            <person name="Banfield J.F."/>
        </authorList>
    </citation>
    <scope>NUCLEOTIDE SEQUENCE [LARGE SCALE GENOMIC DNA]</scope>
    <source>
        <strain evidence="2">WS_11</strain>
    </source>
</reference>
<proteinExistence type="predicted"/>
<evidence type="ECO:0000313" key="2">
    <source>
        <dbReference type="EMBL" id="TMQ70586.1"/>
    </source>
</evidence>
<evidence type="ECO:0000313" key="3">
    <source>
        <dbReference type="Proteomes" id="UP000319771"/>
    </source>
</evidence>
<feature type="non-terminal residue" evidence="2">
    <location>
        <position position="74"/>
    </location>
</feature>
<name>A0A538U3W1_UNCEI</name>
<accession>A0A538U3W1</accession>
<protein>
    <recommendedName>
        <fullName evidence="4">Secreted protein</fullName>
    </recommendedName>
</protein>
<evidence type="ECO:0000256" key="1">
    <source>
        <dbReference type="SAM" id="SignalP"/>
    </source>
</evidence>